<protein>
    <recommendedName>
        <fullName evidence="4">DUF4984 domain-containing protein</fullName>
    </recommendedName>
</protein>
<dbReference type="PROSITE" id="PS51257">
    <property type="entry name" value="PROKAR_LIPOPROTEIN"/>
    <property type="match status" value="1"/>
</dbReference>
<name>A0A7G9GJL1_9FIRM</name>
<feature type="signal peptide" evidence="1">
    <location>
        <begin position="1"/>
        <end position="25"/>
    </location>
</feature>
<evidence type="ECO:0000256" key="1">
    <source>
        <dbReference type="SAM" id="SignalP"/>
    </source>
</evidence>
<keyword evidence="3" id="KW-1185">Reference proteome</keyword>
<proteinExistence type="predicted"/>
<feature type="chain" id="PRO_5028805104" description="DUF4984 domain-containing protein" evidence="1">
    <location>
        <begin position="26"/>
        <end position="283"/>
    </location>
</feature>
<dbReference type="EMBL" id="CP060636">
    <property type="protein sequence ID" value="QNM10993.1"/>
    <property type="molecule type" value="Genomic_DNA"/>
</dbReference>
<dbReference type="AlphaFoldDB" id="A0A7G9GJL1"/>
<dbReference type="KEGG" id="ehn:H9Q80_12015"/>
<evidence type="ECO:0008006" key="4">
    <source>
        <dbReference type="Google" id="ProtNLM"/>
    </source>
</evidence>
<evidence type="ECO:0000313" key="3">
    <source>
        <dbReference type="Proteomes" id="UP000515856"/>
    </source>
</evidence>
<keyword evidence="1" id="KW-0732">Signal</keyword>
<sequence>MKYHVKSGYKLFVLCFSFLLVACQAKTDIFQKENVRFFPSAFYYVGDPGKEMISTLSNGTEGIFDPEEKKISFIVQVLSDSEEDIKNFQNQITSVGIITSDHEISATANLYNIKKIDTAPGKAKTNNELDGKIQGDLVISFNALDDVISDRVQLTMKDGTVKNLDCDIQVHVEAFSKDLNVNYASNYKAIREKSSFDTNRGGFTFSNIGEDMKTFDMKDLVYDDTKMEATYDTQTDELILDGKEPWKTITYVCYYQTYTSQIYPLSGYIYFGEFQEVIDKLSK</sequence>
<dbReference type="RefSeq" id="WP_117453257.1">
    <property type="nucleotide sequence ID" value="NZ_CP060636.1"/>
</dbReference>
<dbReference type="Proteomes" id="UP000515856">
    <property type="component" value="Chromosome"/>
</dbReference>
<gene>
    <name evidence="2" type="ORF">H9Q80_12015</name>
</gene>
<reference evidence="2 3" key="1">
    <citation type="submission" date="2020-08" db="EMBL/GenBank/DDBJ databases">
        <authorList>
            <person name="Liu C."/>
            <person name="Sun Q."/>
        </authorList>
    </citation>
    <scope>NUCLEOTIDE SEQUENCE [LARGE SCALE GENOMIC DNA]</scope>
    <source>
        <strain evidence="2 3">NSJ-61</strain>
    </source>
</reference>
<evidence type="ECO:0000313" key="2">
    <source>
        <dbReference type="EMBL" id="QNM10993.1"/>
    </source>
</evidence>
<accession>A0A7G9GJL1</accession>
<organism evidence="2 3">
    <name type="scientific">[Eubacterium] hominis</name>
    <dbReference type="NCBI Taxonomy" id="2764325"/>
    <lineage>
        <taxon>Bacteria</taxon>
        <taxon>Bacillati</taxon>
        <taxon>Bacillota</taxon>
        <taxon>Erysipelotrichia</taxon>
        <taxon>Erysipelotrichales</taxon>
        <taxon>Erysipelotrichaceae</taxon>
        <taxon>Amedibacillus</taxon>
    </lineage>
</organism>